<reference evidence="1 3" key="1">
    <citation type="submission" date="2015-09" db="EMBL/GenBank/DDBJ databases">
        <authorList>
            <person name="Rodrigo-Torres L."/>
            <person name="Arahal D.R."/>
        </authorList>
    </citation>
    <scope>NUCLEOTIDE SEQUENCE [LARGE SCALE GENOMIC DNA]</scope>
    <source>
        <strain evidence="1 3">CECT 5118</strain>
    </source>
</reference>
<dbReference type="Proteomes" id="UP000051086">
    <property type="component" value="Unassembled WGS sequence"/>
</dbReference>
<organism evidence="2 4">
    <name type="scientific">Thalassovita autumnalis</name>
    <dbReference type="NCBI Taxonomy" id="2072972"/>
    <lineage>
        <taxon>Bacteria</taxon>
        <taxon>Pseudomonadati</taxon>
        <taxon>Pseudomonadota</taxon>
        <taxon>Alphaproteobacteria</taxon>
        <taxon>Rhodobacterales</taxon>
        <taxon>Roseobacteraceae</taxon>
        <taxon>Thalassovita</taxon>
    </lineage>
</organism>
<sequence length="114" mass="11680">MSEAKATAAPEKTALNSQALEAAKTLRELVAKNPNELAKAGLSLALSQSAAIALQDATDHMRRMQILSEAGVARAMAQQDPAKAQALVEAATQAAASAGEVLAKTGEVARSLLD</sequence>
<evidence type="ECO:0000313" key="3">
    <source>
        <dbReference type="Proteomes" id="UP000051086"/>
    </source>
</evidence>
<reference evidence="2 4" key="2">
    <citation type="submission" date="2015-09" db="EMBL/GenBank/DDBJ databases">
        <authorList>
            <consortium name="Swine Surveillance"/>
        </authorList>
    </citation>
    <scope>NUCLEOTIDE SEQUENCE [LARGE SCALE GENOMIC DNA]</scope>
    <source>
        <strain evidence="2 4">5120</strain>
    </source>
</reference>
<evidence type="ECO:0000313" key="2">
    <source>
        <dbReference type="EMBL" id="CUH72031.1"/>
    </source>
</evidence>
<proteinExistence type="predicted"/>
<dbReference type="EMBL" id="CYSC01000027">
    <property type="protein sequence ID" value="CUH72031.1"/>
    <property type="molecule type" value="Genomic_DNA"/>
</dbReference>
<evidence type="ECO:0000313" key="1">
    <source>
        <dbReference type="EMBL" id="CUH63189.1"/>
    </source>
</evidence>
<keyword evidence="3" id="KW-1185">Reference proteome</keyword>
<gene>
    <name evidence="1" type="ORF">TL5118_00364</name>
    <name evidence="2" type="ORF">TL5120_01827</name>
</gene>
<dbReference type="Proteomes" id="UP000051887">
    <property type="component" value="Unassembled WGS sequence"/>
</dbReference>
<evidence type="ECO:0000313" key="4">
    <source>
        <dbReference type="Proteomes" id="UP000051887"/>
    </source>
</evidence>
<dbReference type="EMBL" id="CYSB01000005">
    <property type="protein sequence ID" value="CUH63189.1"/>
    <property type="molecule type" value="Genomic_DNA"/>
</dbReference>
<accession>A0A0N7LXI9</accession>
<dbReference type="RefSeq" id="WP_058243271.1">
    <property type="nucleotide sequence ID" value="NZ_CYSB01000005.1"/>
</dbReference>
<dbReference type="AlphaFoldDB" id="A0A0N7LXI9"/>
<name>A0A0N7LXI9_9RHOB</name>
<protein>
    <submittedName>
        <fullName evidence="2">Uncharacterized protein</fullName>
    </submittedName>
</protein>